<dbReference type="Proteomes" id="UP000072741">
    <property type="component" value="Unassembled WGS sequence"/>
</dbReference>
<dbReference type="GO" id="GO:0016747">
    <property type="term" value="F:acyltransferase activity, transferring groups other than amino-acyl groups"/>
    <property type="evidence" value="ECO:0007669"/>
    <property type="project" value="InterPro"/>
</dbReference>
<evidence type="ECO:0000256" key="2">
    <source>
        <dbReference type="ARBA" id="ARBA00023315"/>
    </source>
</evidence>
<comment type="caution">
    <text evidence="4">The sequence shown here is derived from an EMBL/GenBank/DDBJ whole genome shotgun (WGS) entry which is preliminary data.</text>
</comment>
<dbReference type="PROSITE" id="PS51186">
    <property type="entry name" value="GNAT"/>
    <property type="match status" value="1"/>
</dbReference>
<dbReference type="RefSeq" id="WP_058641886.1">
    <property type="nucleotide sequence ID" value="NZ_LDSL01000061.1"/>
</dbReference>
<feature type="domain" description="N-acetyltransferase" evidence="3">
    <location>
        <begin position="4"/>
        <end position="166"/>
    </location>
</feature>
<keyword evidence="5" id="KW-1185">Reference proteome</keyword>
<proteinExistence type="predicted"/>
<keyword evidence="1 4" id="KW-0808">Transferase</keyword>
<evidence type="ECO:0000256" key="1">
    <source>
        <dbReference type="ARBA" id="ARBA00022679"/>
    </source>
</evidence>
<dbReference type="SUPFAM" id="SSF55729">
    <property type="entry name" value="Acyl-CoA N-acyltransferases (Nat)"/>
    <property type="match status" value="1"/>
</dbReference>
<dbReference type="Pfam" id="PF00583">
    <property type="entry name" value="Acetyltransf_1"/>
    <property type="match status" value="1"/>
</dbReference>
<sequence length="175" mass="19288">MSPYEVCPAETRDARAIAEIHAAAARAAYQGLVPDDQLEALVAPGTREAKWRQAIEFAEPQVHVAVQGDQVIGFVGFDRSRDPKTPPTTGEIWALYVHPDHWGKGVALQLWDAAAEGLEDEGCTNVTAWVPLRNERALAFFEHQAAFKRDMKTAKTTAITTAVRIEEVRLKRALG</sequence>
<dbReference type="AlphaFoldDB" id="A0A147GWZ3"/>
<dbReference type="PANTHER" id="PTHR43877">
    <property type="entry name" value="AMINOALKYLPHOSPHONATE N-ACETYLTRANSFERASE-RELATED-RELATED"/>
    <property type="match status" value="1"/>
</dbReference>
<dbReference type="EMBL" id="LDSL01000061">
    <property type="protein sequence ID" value="KTT22160.1"/>
    <property type="molecule type" value="Genomic_DNA"/>
</dbReference>
<keyword evidence="2" id="KW-0012">Acyltransferase</keyword>
<evidence type="ECO:0000259" key="3">
    <source>
        <dbReference type="PROSITE" id="PS51186"/>
    </source>
</evidence>
<accession>A0A147GWZ3</accession>
<dbReference type="PATRIC" id="fig|433924.3.peg.4054"/>
<dbReference type="OrthoDB" id="8595358at2"/>
<dbReference type="InterPro" id="IPR050832">
    <property type="entry name" value="Bact_Acetyltransf"/>
</dbReference>
<protein>
    <submittedName>
        <fullName evidence="4">GCN5 family acetyltransferase</fullName>
    </submittedName>
</protein>
<name>A0A147GWZ3_9BURK</name>
<reference evidence="4 5" key="1">
    <citation type="journal article" date="2016" name="Front. Microbiol.">
        <title>Genomic Resource of Rice Seed Associated Bacteria.</title>
        <authorList>
            <person name="Midha S."/>
            <person name="Bansal K."/>
            <person name="Sharma S."/>
            <person name="Kumar N."/>
            <person name="Patil P.P."/>
            <person name="Chaudhry V."/>
            <person name="Patil P.B."/>
        </authorList>
    </citation>
    <scope>NUCLEOTIDE SEQUENCE [LARGE SCALE GENOMIC DNA]</scope>
    <source>
        <strain evidence="4 5">NS331</strain>
    </source>
</reference>
<dbReference type="InterPro" id="IPR016181">
    <property type="entry name" value="Acyl_CoA_acyltransferase"/>
</dbReference>
<organism evidence="4 5">
    <name type="scientific">Pseudacidovorax intermedius</name>
    <dbReference type="NCBI Taxonomy" id="433924"/>
    <lineage>
        <taxon>Bacteria</taxon>
        <taxon>Pseudomonadati</taxon>
        <taxon>Pseudomonadota</taxon>
        <taxon>Betaproteobacteria</taxon>
        <taxon>Burkholderiales</taxon>
        <taxon>Comamonadaceae</taxon>
        <taxon>Pseudacidovorax</taxon>
    </lineage>
</organism>
<gene>
    <name evidence="4" type="ORF">NS331_10225</name>
</gene>
<dbReference type="InterPro" id="IPR000182">
    <property type="entry name" value="GNAT_dom"/>
</dbReference>
<dbReference type="Gene3D" id="3.40.630.30">
    <property type="match status" value="1"/>
</dbReference>
<dbReference type="CDD" id="cd04301">
    <property type="entry name" value="NAT_SF"/>
    <property type="match status" value="1"/>
</dbReference>
<evidence type="ECO:0000313" key="5">
    <source>
        <dbReference type="Proteomes" id="UP000072741"/>
    </source>
</evidence>
<evidence type="ECO:0000313" key="4">
    <source>
        <dbReference type="EMBL" id="KTT22160.1"/>
    </source>
</evidence>